<accession>A0A5D0IZA5</accession>
<dbReference type="EMBL" id="VSDQ01000241">
    <property type="protein sequence ID" value="TYA89255.1"/>
    <property type="molecule type" value="Genomic_DNA"/>
</dbReference>
<dbReference type="RefSeq" id="WP_148540122.1">
    <property type="nucleotide sequence ID" value="NZ_VSDQ01000241.1"/>
</dbReference>
<dbReference type="AlphaFoldDB" id="A0A5D0IZA5"/>
<gene>
    <name evidence="1" type="ORF">FUA24_03740</name>
</gene>
<comment type="caution">
    <text evidence="1">The sequence shown here is derived from an EMBL/GenBank/DDBJ whole genome shotgun (WGS) entry which is preliminary data.</text>
</comment>
<reference evidence="1 2" key="1">
    <citation type="submission" date="2019-08" db="EMBL/GenBank/DDBJ databases">
        <title>Seonamhaeicola sediminis sp. nov., isolated from marine sediment.</title>
        <authorList>
            <person name="Cao W.R."/>
        </authorList>
    </citation>
    <scope>NUCLEOTIDE SEQUENCE [LARGE SCALE GENOMIC DNA]</scope>
    <source>
        <strain evidence="1 2">B011</strain>
    </source>
</reference>
<dbReference type="Proteomes" id="UP000323930">
    <property type="component" value="Unassembled WGS sequence"/>
</dbReference>
<evidence type="ECO:0000313" key="1">
    <source>
        <dbReference type="EMBL" id="TYA89255.1"/>
    </source>
</evidence>
<keyword evidence="2" id="KW-1185">Reference proteome</keyword>
<organism evidence="1 2">
    <name type="scientific">Seonamhaeicola marinus</name>
    <dbReference type="NCBI Taxonomy" id="1912246"/>
    <lineage>
        <taxon>Bacteria</taxon>
        <taxon>Pseudomonadati</taxon>
        <taxon>Bacteroidota</taxon>
        <taxon>Flavobacteriia</taxon>
        <taxon>Flavobacteriales</taxon>
        <taxon>Flavobacteriaceae</taxon>
    </lineage>
</organism>
<evidence type="ECO:0000313" key="2">
    <source>
        <dbReference type="Proteomes" id="UP000323930"/>
    </source>
</evidence>
<name>A0A5D0IZA5_9FLAO</name>
<protein>
    <submittedName>
        <fullName evidence="1">Uncharacterized protein</fullName>
    </submittedName>
</protein>
<sequence length="150" mass="17244">MAGIKIQGSGSKEHITLINKNSTKFNTLCELLEFDNENIVFLEKQVDFNLKGDKIDIFKTAIENKIYSLLTSSEYIPKESGHAIILKEKSYYLNSKSFKLDREITTLNSILKIVLYCSEKDVPLLIEHQPDGIMETIINKWYRTPALRSL</sequence>
<proteinExistence type="predicted"/>